<proteinExistence type="predicted"/>
<protein>
    <recommendedName>
        <fullName evidence="3">DUF3421 domain-containing protein</fullName>
    </recommendedName>
</protein>
<sequence length="79" mass="8700">MNCFSYKWSPAEDGNVPKNSVVAAVAGDGEPVYIARAEVEGEKVVGKVHSGHTNAYFPYGGREVPIENYEVLVWMKKPE</sequence>
<reference evidence="1" key="1">
    <citation type="submission" date="2019-05" db="EMBL/GenBank/DDBJ databases">
        <title>Annotation for the trematode Fasciolopsis buski.</title>
        <authorList>
            <person name="Choi Y.-J."/>
        </authorList>
    </citation>
    <scope>NUCLEOTIDE SEQUENCE</scope>
    <source>
        <strain evidence="1">HT</strain>
        <tissue evidence="1">Whole worm</tissue>
    </source>
</reference>
<comment type="caution">
    <text evidence="1">The sequence shown here is derived from an EMBL/GenBank/DDBJ whole genome shotgun (WGS) entry which is preliminary data.</text>
</comment>
<dbReference type="InterPro" id="IPR006616">
    <property type="entry name" value="DM9_repeat"/>
</dbReference>
<accession>A0A8E0S160</accession>
<dbReference type="AlphaFoldDB" id="A0A8E0S160"/>
<dbReference type="Proteomes" id="UP000728185">
    <property type="component" value="Unassembled WGS sequence"/>
</dbReference>
<evidence type="ECO:0000313" key="1">
    <source>
        <dbReference type="EMBL" id="KAA0195102.1"/>
    </source>
</evidence>
<dbReference type="EMBL" id="LUCM01003930">
    <property type="protein sequence ID" value="KAA0195102.1"/>
    <property type="molecule type" value="Genomic_DNA"/>
</dbReference>
<gene>
    <name evidence="1" type="ORF">FBUS_11250</name>
</gene>
<evidence type="ECO:0000313" key="2">
    <source>
        <dbReference type="Proteomes" id="UP000728185"/>
    </source>
</evidence>
<organism evidence="1 2">
    <name type="scientific">Fasciolopsis buskii</name>
    <dbReference type="NCBI Taxonomy" id="27845"/>
    <lineage>
        <taxon>Eukaryota</taxon>
        <taxon>Metazoa</taxon>
        <taxon>Spiralia</taxon>
        <taxon>Lophotrochozoa</taxon>
        <taxon>Platyhelminthes</taxon>
        <taxon>Trematoda</taxon>
        <taxon>Digenea</taxon>
        <taxon>Plagiorchiida</taxon>
        <taxon>Echinostomata</taxon>
        <taxon>Echinostomatoidea</taxon>
        <taxon>Fasciolidae</taxon>
        <taxon>Fasciolopsis</taxon>
    </lineage>
</organism>
<evidence type="ECO:0008006" key="3">
    <source>
        <dbReference type="Google" id="ProtNLM"/>
    </source>
</evidence>
<keyword evidence="2" id="KW-1185">Reference proteome</keyword>
<name>A0A8E0S160_9TREM</name>
<dbReference type="SMART" id="SM00696">
    <property type="entry name" value="DM9"/>
    <property type="match status" value="1"/>
</dbReference>
<dbReference type="OrthoDB" id="1925699at2759"/>
<dbReference type="Pfam" id="PF11901">
    <property type="entry name" value="DM9"/>
    <property type="match status" value="1"/>
</dbReference>
<dbReference type="PANTHER" id="PTHR31649">
    <property type="entry name" value="AGAP009604-PA"/>
    <property type="match status" value="1"/>
</dbReference>
<dbReference type="PANTHER" id="PTHR31649:SF1">
    <property type="entry name" value="FARNESOIC ACID O-METHYL TRANSFERASE DOMAIN-CONTAINING PROTEIN"/>
    <property type="match status" value="1"/>
</dbReference>